<keyword evidence="2" id="KW-1185">Reference proteome</keyword>
<dbReference type="EMBL" id="BJVJ01000062">
    <property type="protein sequence ID" value="GEL25739.1"/>
    <property type="molecule type" value="Genomic_DNA"/>
</dbReference>
<dbReference type="OrthoDB" id="2679764at2"/>
<evidence type="ECO:0008006" key="3">
    <source>
        <dbReference type="Google" id="ProtNLM"/>
    </source>
</evidence>
<dbReference type="RefSeq" id="WP_147112485.1">
    <property type="nucleotide sequence ID" value="NZ_BJVJ01000062.1"/>
</dbReference>
<dbReference type="AlphaFoldDB" id="A0A511DLP0"/>
<evidence type="ECO:0000313" key="1">
    <source>
        <dbReference type="EMBL" id="GEL25739.1"/>
    </source>
</evidence>
<gene>
    <name evidence="1" type="ORF">PSU4_46930</name>
</gene>
<reference evidence="1 2" key="1">
    <citation type="submission" date="2019-07" db="EMBL/GenBank/DDBJ databases">
        <title>Whole genome shotgun sequence of Pseudonocardia sulfidoxydans NBRC 16205.</title>
        <authorList>
            <person name="Hosoyama A."/>
            <person name="Uohara A."/>
            <person name="Ohji S."/>
            <person name="Ichikawa N."/>
        </authorList>
    </citation>
    <scope>NUCLEOTIDE SEQUENCE [LARGE SCALE GENOMIC DNA]</scope>
    <source>
        <strain evidence="1 2">NBRC 16205</strain>
    </source>
</reference>
<name>A0A511DLP0_9PSEU</name>
<sequence length="383" mass="41175">MTATELLTRRNADLGEIVEVLRAQQSAKLDVVTCASNLRVADGALRVAGADHELTVDGVATCDAVLNPTASADADLATKLDIPLPYLRRMRQAKTDLYDTNVNAWLADRPERRFLVRGLRDTASATPGVLRALLSDSYRIVDNLDILMAVLDGIRRTDVQAEVTAADLTESRMYVKVASRQVAEMAPELLAGYRSPFTGACGAENPLVFAGFVVSNSETGRGRFTITPQLVVQVCNNGMTINHHALSEVHLGGKLDEGRIRWSTDTHAAALDLVGKKARDAVATFLDRDFVRSQLHEITAQAGVAISAPAETIEYVAKKLNFTSEQQDAILADFISGGACTSGGVLHAVTSAAQRLTDADAAYEMERQGLRAMSLAATHAITR</sequence>
<evidence type="ECO:0000313" key="2">
    <source>
        <dbReference type="Proteomes" id="UP000321685"/>
    </source>
</evidence>
<organism evidence="1 2">
    <name type="scientific">Pseudonocardia sulfidoxydans NBRC 16205</name>
    <dbReference type="NCBI Taxonomy" id="1223511"/>
    <lineage>
        <taxon>Bacteria</taxon>
        <taxon>Bacillati</taxon>
        <taxon>Actinomycetota</taxon>
        <taxon>Actinomycetes</taxon>
        <taxon>Pseudonocardiales</taxon>
        <taxon>Pseudonocardiaceae</taxon>
        <taxon>Pseudonocardia</taxon>
    </lineage>
</organism>
<protein>
    <recommendedName>
        <fullName evidence="3">DUF932 domain-containing protein</fullName>
    </recommendedName>
</protein>
<dbReference type="Proteomes" id="UP000321685">
    <property type="component" value="Unassembled WGS sequence"/>
</dbReference>
<accession>A0A511DLP0</accession>
<proteinExistence type="predicted"/>
<comment type="caution">
    <text evidence="1">The sequence shown here is derived from an EMBL/GenBank/DDBJ whole genome shotgun (WGS) entry which is preliminary data.</text>
</comment>